<evidence type="ECO:0000313" key="5">
    <source>
        <dbReference type="EMBL" id="TAA07390.1"/>
    </source>
</evidence>
<dbReference type="AlphaFoldDB" id="A0A4Q8KZJ2"/>
<dbReference type="PROSITE" id="PS51257">
    <property type="entry name" value="PROKAR_LIPOPROTEIN"/>
    <property type="match status" value="1"/>
</dbReference>
<evidence type="ECO:0000256" key="2">
    <source>
        <dbReference type="SAM" id="SignalP"/>
    </source>
</evidence>
<accession>A0A4Q8KZJ2</accession>
<feature type="domain" description="Ionotropic glutamate receptor C-terminal" evidence="4">
    <location>
        <begin position="39"/>
        <end position="264"/>
    </location>
</feature>
<gene>
    <name evidence="5" type="ORF">EXW74_09325</name>
</gene>
<feature type="domain" description="Solute-binding protein family 3/N-terminal" evidence="3">
    <location>
        <begin position="39"/>
        <end position="269"/>
    </location>
</feature>
<evidence type="ECO:0000256" key="1">
    <source>
        <dbReference type="ARBA" id="ARBA00022729"/>
    </source>
</evidence>
<dbReference type="Proteomes" id="UP000291525">
    <property type="component" value="Unassembled WGS sequence"/>
</dbReference>
<dbReference type="SUPFAM" id="SSF53850">
    <property type="entry name" value="Periplasmic binding protein-like II"/>
    <property type="match status" value="1"/>
</dbReference>
<dbReference type="GO" id="GO:0016020">
    <property type="term" value="C:membrane"/>
    <property type="evidence" value="ECO:0007669"/>
    <property type="project" value="InterPro"/>
</dbReference>
<evidence type="ECO:0000313" key="6">
    <source>
        <dbReference type="Proteomes" id="UP000291525"/>
    </source>
</evidence>
<dbReference type="SMART" id="SM00062">
    <property type="entry name" value="PBPb"/>
    <property type="match status" value="1"/>
</dbReference>
<dbReference type="InterPro" id="IPR001638">
    <property type="entry name" value="Solute-binding_3/MltF_N"/>
</dbReference>
<dbReference type="PANTHER" id="PTHR35936:SF17">
    <property type="entry name" value="ARGININE-BINDING EXTRACELLULAR PROTEIN ARTP"/>
    <property type="match status" value="1"/>
</dbReference>
<name>A0A4Q8KZJ2_9STRE</name>
<dbReference type="Gene3D" id="3.40.190.10">
    <property type="entry name" value="Periplasmic binding protein-like II"/>
    <property type="match status" value="2"/>
</dbReference>
<dbReference type="OrthoDB" id="9774451at2"/>
<keyword evidence="1 2" id="KW-0732">Signal</keyword>
<dbReference type="EMBL" id="SHGT01000089">
    <property type="protein sequence ID" value="TAA07390.1"/>
    <property type="molecule type" value="Genomic_DNA"/>
</dbReference>
<dbReference type="Pfam" id="PF00497">
    <property type="entry name" value="SBP_bac_3"/>
    <property type="match status" value="1"/>
</dbReference>
<reference evidence="5 6" key="1">
    <citation type="submission" date="2019-02" db="EMBL/GenBank/DDBJ databases">
        <title>First genome of the species Streptococcus parasuis.</title>
        <authorList>
            <person name="Stevens M.J.A."/>
            <person name="Stephan R."/>
        </authorList>
    </citation>
    <scope>NUCLEOTIDE SEQUENCE [LARGE SCALE GENOMIC DNA]</scope>
    <source>
        <strain evidence="5 6">4253</strain>
    </source>
</reference>
<protein>
    <submittedName>
        <fullName evidence="5">Transporter substrate-binding domain-containing protein</fullName>
    </submittedName>
</protein>
<feature type="chain" id="PRO_5038895459" evidence="2">
    <location>
        <begin position="22"/>
        <end position="269"/>
    </location>
</feature>
<dbReference type="InterPro" id="IPR001320">
    <property type="entry name" value="Iontro_rcpt_C"/>
</dbReference>
<proteinExistence type="predicted"/>
<feature type="signal peptide" evidence="2">
    <location>
        <begin position="1"/>
        <end position="21"/>
    </location>
</feature>
<sequence length="269" mass="29175">MKFKSIYRFATICFASTILVACNSSSTSNTLQKIEDKGKIVVALNPEFPPFEYKTIVDGKDTIVGADIELAKAIGEELGVEVEFSSMSFSNVLASVQSGKSDIAISGISATEERAKIYDFSEAYYQSVNKMIIKKSDATRLTSIEDFVGTSIGAQKGTIQESVGKEEFTGATIISLDKNGDLIQQLKAGQLDGVIFEEPIAKAYVGVNSDLQIVDMDIESSISDSYAVAMPKGSTELKEKIDKVITELVDSGKMDQFVEEAYQQSISNN</sequence>
<evidence type="ECO:0000259" key="4">
    <source>
        <dbReference type="SMART" id="SM00079"/>
    </source>
</evidence>
<dbReference type="PANTHER" id="PTHR35936">
    <property type="entry name" value="MEMBRANE-BOUND LYTIC MUREIN TRANSGLYCOSYLASE F"/>
    <property type="match status" value="1"/>
</dbReference>
<dbReference type="GO" id="GO:0015276">
    <property type="term" value="F:ligand-gated monoatomic ion channel activity"/>
    <property type="evidence" value="ECO:0007669"/>
    <property type="project" value="InterPro"/>
</dbReference>
<comment type="caution">
    <text evidence="5">The sequence shown here is derived from an EMBL/GenBank/DDBJ whole genome shotgun (WGS) entry which is preliminary data.</text>
</comment>
<evidence type="ECO:0000259" key="3">
    <source>
        <dbReference type="SMART" id="SM00062"/>
    </source>
</evidence>
<organism evidence="5 6">
    <name type="scientific">Streptococcus parasuis</name>
    <dbReference type="NCBI Taxonomy" id="1501662"/>
    <lineage>
        <taxon>Bacteria</taxon>
        <taxon>Bacillati</taxon>
        <taxon>Bacillota</taxon>
        <taxon>Bacilli</taxon>
        <taxon>Lactobacillales</taxon>
        <taxon>Streptococcaceae</taxon>
        <taxon>Streptococcus</taxon>
    </lineage>
</organism>
<dbReference type="SMART" id="SM00079">
    <property type="entry name" value="PBPe"/>
    <property type="match status" value="1"/>
</dbReference>